<organism evidence="1 2">
    <name type="scientific">Comamonas flocculans</name>
    <dbReference type="NCBI Taxonomy" id="2597701"/>
    <lineage>
        <taxon>Bacteria</taxon>
        <taxon>Pseudomonadati</taxon>
        <taxon>Pseudomonadota</taxon>
        <taxon>Betaproteobacteria</taxon>
        <taxon>Burkholderiales</taxon>
        <taxon>Comamonadaceae</taxon>
        <taxon>Comamonas</taxon>
    </lineage>
</organism>
<evidence type="ECO:0000313" key="2">
    <source>
        <dbReference type="Proteomes" id="UP000321199"/>
    </source>
</evidence>
<dbReference type="OrthoDB" id="9152680at2"/>
<gene>
    <name evidence="1" type="ORF">FOZ74_12090</name>
</gene>
<sequence>MQDDNQIVVPPSFLALRQDAQGRLRGTPAEVRERYEWCEDMAASLVERAQQVYQGAPSEASVLQGFHAALRHPEAGLSAAEARWVTLRLAELLGWHGPALPAED</sequence>
<dbReference type="KEGG" id="cof:FOZ74_12090"/>
<dbReference type="Proteomes" id="UP000321199">
    <property type="component" value="Chromosome"/>
</dbReference>
<dbReference type="EMBL" id="CP042344">
    <property type="protein sequence ID" value="QEA13711.1"/>
    <property type="molecule type" value="Genomic_DNA"/>
</dbReference>
<dbReference type="RefSeq" id="WP_146913301.1">
    <property type="nucleotide sequence ID" value="NZ_CP042344.1"/>
</dbReference>
<reference evidence="1 2" key="1">
    <citation type="submission" date="2019-07" db="EMBL/GenBank/DDBJ databases">
        <title>Complete genome sequence of Comamonas sp. NLF 7-7 isolated from livestock.</title>
        <authorList>
            <person name="Kim D.H."/>
            <person name="Kim J.G."/>
        </authorList>
    </citation>
    <scope>NUCLEOTIDE SEQUENCE [LARGE SCALE GENOMIC DNA]</scope>
    <source>
        <strain evidence="1 2">NLF 7-7</strain>
    </source>
</reference>
<keyword evidence="2" id="KW-1185">Reference proteome</keyword>
<dbReference type="AlphaFoldDB" id="A0A5B8RW04"/>
<evidence type="ECO:0008006" key="3">
    <source>
        <dbReference type="Google" id="ProtNLM"/>
    </source>
</evidence>
<name>A0A5B8RW04_9BURK</name>
<evidence type="ECO:0000313" key="1">
    <source>
        <dbReference type="EMBL" id="QEA13711.1"/>
    </source>
</evidence>
<accession>A0A5B8RW04</accession>
<protein>
    <recommendedName>
        <fullName evidence="3">ATPase with chaperone activity</fullName>
    </recommendedName>
</protein>
<proteinExistence type="predicted"/>